<dbReference type="Proteomes" id="UP000198908">
    <property type="component" value="Unassembled WGS sequence"/>
</dbReference>
<evidence type="ECO:0000256" key="5">
    <source>
        <dbReference type="ARBA" id="ARBA00022737"/>
    </source>
</evidence>
<keyword evidence="9" id="KW-1185">Reference proteome</keyword>
<dbReference type="NCBIfam" id="NF041874">
    <property type="entry name" value="EPS_EpsC"/>
    <property type="match status" value="1"/>
</dbReference>
<accession>A0A1G6P8W0</accession>
<evidence type="ECO:0000256" key="7">
    <source>
        <dbReference type="ARBA" id="ARBA00049486"/>
    </source>
</evidence>
<evidence type="ECO:0000313" key="8">
    <source>
        <dbReference type="EMBL" id="SDC76438.1"/>
    </source>
</evidence>
<dbReference type="EC" id="2.3.1.30" evidence="2"/>
<reference evidence="9" key="1">
    <citation type="submission" date="2016-09" db="EMBL/GenBank/DDBJ databases">
        <authorList>
            <person name="Varghese N."/>
            <person name="Submissions S."/>
        </authorList>
    </citation>
    <scope>NUCLEOTIDE SEQUENCE [LARGE SCALE GENOMIC DNA]</scope>
    <source>
        <strain evidence="9">TNe-862</strain>
    </source>
</reference>
<dbReference type="InterPro" id="IPR042122">
    <property type="entry name" value="Ser_AcTrfase_N_sf"/>
</dbReference>
<dbReference type="GO" id="GO:0019344">
    <property type="term" value="P:cysteine biosynthetic process"/>
    <property type="evidence" value="ECO:0007669"/>
    <property type="project" value="UniProtKB-ARBA"/>
</dbReference>
<dbReference type="AlphaFoldDB" id="A0A1G6P8W0"/>
<sequence>MSKLRNIAPATAAAETARPGWWSLLRGDVRCVLERDPAARNRLEAWTIYPGVHAIAAYRIAHCLWRRGWRYVPRWLSFAARMFTHVDIHPGASIGERFFIDHGAGVVIGETADIGNGVTLGGTSWHPGKRHPRLGDHVVVGAGAKILGPITVGHHARIAANSVVIDPVPEGATVVGIPGRVITRRARPTPYGFDLNHHLIPDPVGKALTCLLDRVAQLEQVAHAGPGPIAGACSGCDDLCTQTTRAPTPHDSSSGE</sequence>
<dbReference type="Gene3D" id="2.160.10.10">
    <property type="entry name" value="Hexapeptide repeat proteins"/>
    <property type="match status" value="1"/>
</dbReference>
<dbReference type="SUPFAM" id="SSF51161">
    <property type="entry name" value="Trimeric LpxA-like enzymes"/>
    <property type="match status" value="1"/>
</dbReference>
<organism evidence="8 9">
    <name type="scientific">Paraburkholderia lycopersici</name>
    <dbReference type="NCBI Taxonomy" id="416944"/>
    <lineage>
        <taxon>Bacteria</taxon>
        <taxon>Pseudomonadati</taxon>
        <taxon>Pseudomonadota</taxon>
        <taxon>Betaproteobacteria</taxon>
        <taxon>Burkholderiales</taxon>
        <taxon>Burkholderiaceae</taxon>
        <taxon>Paraburkholderia</taxon>
    </lineage>
</organism>
<dbReference type="GO" id="GO:0170033">
    <property type="term" value="P:L-amino acid metabolic process"/>
    <property type="evidence" value="ECO:0007669"/>
    <property type="project" value="UniProtKB-ARBA"/>
</dbReference>
<dbReference type="GO" id="GO:0009001">
    <property type="term" value="F:serine O-acetyltransferase activity"/>
    <property type="evidence" value="ECO:0007669"/>
    <property type="project" value="UniProtKB-EC"/>
</dbReference>
<dbReference type="InterPro" id="IPR011004">
    <property type="entry name" value="Trimer_LpxA-like_sf"/>
</dbReference>
<keyword evidence="6" id="KW-0012">Acyltransferase</keyword>
<dbReference type="GO" id="GO:0170039">
    <property type="term" value="P:proteinogenic amino acid metabolic process"/>
    <property type="evidence" value="ECO:0007669"/>
    <property type="project" value="UniProtKB-ARBA"/>
</dbReference>
<dbReference type="Pfam" id="PF00132">
    <property type="entry name" value="Hexapep"/>
    <property type="match status" value="1"/>
</dbReference>
<keyword evidence="5" id="KW-0677">Repeat</keyword>
<evidence type="ECO:0000313" key="9">
    <source>
        <dbReference type="Proteomes" id="UP000198908"/>
    </source>
</evidence>
<proteinExistence type="inferred from homology"/>
<dbReference type="FunFam" id="2.160.10.10:FF:000007">
    <property type="entry name" value="Serine acetyltransferase"/>
    <property type="match status" value="1"/>
</dbReference>
<protein>
    <recommendedName>
        <fullName evidence="2">serine O-acetyltransferase</fullName>
        <ecNumber evidence="2">2.3.1.30</ecNumber>
    </recommendedName>
</protein>
<evidence type="ECO:0000256" key="4">
    <source>
        <dbReference type="ARBA" id="ARBA00022679"/>
    </source>
</evidence>
<dbReference type="RefSeq" id="WP_176929063.1">
    <property type="nucleotide sequence ID" value="NZ_FMYQ01000010.1"/>
</dbReference>
<evidence type="ECO:0000256" key="1">
    <source>
        <dbReference type="ARBA" id="ARBA00007274"/>
    </source>
</evidence>
<dbReference type="PROSITE" id="PS00101">
    <property type="entry name" value="HEXAPEP_TRANSFERASES"/>
    <property type="match status" value="1"/>
</dbReference>
<evidence type="ECO:0000256" key="3">
    <source>
        <dbReference type="ARBA" id="ARBA00022605"/>
    </source>
</evidence>
<comment type="similarity">
    <text evidence="1">Belongs to the transferase hexapeptide repeat family.</text>
</comment>
<dbReference type="InterPro" id="IPR001451">
    <property type="entry name" value="Hexapep"/>
</dbReference>
<dbReference type="CDD" id="cd03354">
    <property type="entry name" value="LbH_SAT"/>
    <property type="match status" value="1"/>
</dbReference>
<dbReference type="InterPro" id="IPR018357">
    <property type="entry name" value="Hexapep_transf_CS"/>
</dbReference>
<dbReference type="EMBL" id="FMYQ01000010">
    <property type="protein sequence ID" value="SDC76438.1"/>
    <property type="molecule type" value="Genomic_DNA"/>
</dbReference>
<dbReference type="STRING" id="416944.SAMN05421548_11061"/>
<gene>
    <name evidence="8" type="ORF">SAMN05421548_11061</name>
</gene>
<name>A0A1G6P8W0_9BURK</name>
<evidence type="ECO:0000256" key="2">
    <source>
        <dbReference type="ARBA" id="ARBA00013266"/>
    </source>
</evidence>
<dbReference type="Gene3D" id="1.10.3130.10">
    <property type="entry name" value="serine acetyltransferase, domain 1"/>
    <property type="match status" value="1"/>
</dbReference>
<comment type="catalytic activity">
    <reaction evidence="7">
        <text>L-serine + acetyl-CoA = O-acetyl-L-serine + CoA</text>
        <dbReference type="Rhea" id="RHEA:24560"/>
        <dbReference type="ChEBI" id="CHEBI:33384"/>
        <dbReference type="ChEBI" id="CHEBI:57287"/>
        <dbReference type="ChEBI" id="CHEBI:57288"/>
        <dbReference type="ChEBI" id="CHEBI:58340"/>
        <dbReference type="EC" id="2.3.1.30"/>
    </reaction>
</comment>
<keyword evidence="3" id="KW-0028">Amino-acid biosynthesis</keyword>
<keyword evidence="4 8" id="KW-0808">Transferase</keyword>
<dbReference type="InterPro" id="IPR045304">
    <property type="entry name" value="LbH_SAT"/>
</dbReference>
<dbReference type="InterPro" id="IPR053376">
    <property type="entry name" value="Serine_acetyltransferase"/>
</dbReference>
<dbReference type="PANTHER" id="PTHR42811">
    <property type="entry name" value="SERINE ACETYLTRANSFERASE"/>
    <property type="match status" value="1"/>
</dbReference>
<evidence type="ECO:0000256" key="6">
    <source>
        <dbReference type="ARBA" id="ARBA00023315"/>
    </source>
</evidence>